<evidence type="ECO:0000256" key="4">
    <source>
        <dbReference type="ARBA" id="ARBA00022603"/>
    </source>
</evidence>
<dbReference type="EC" id="2.1.1.77" evidence="7"/>
<evidence type="ECO:0000313" key="9">
    <source>
        <dbReference type="Proteomes" id="UP000722791"/>
    </source>
</evidence>
<dbReference type="NCBIfam" id="TIGR00080">
    <property type="entry name" value="pimt"/>
    <property type="match status" value="1"/>
</dbReference>
<dbReference type="AlphaFoldDB" id="A0A8J4BZD0"/>
<dbReference type="GO" id="GO:0032259">
    <property type="term" value="P:methylation"/>
    <property type="evidence" value="ECO:0007669"/>
    <property type="project" value="UniProtKB-KW"/>
</dbReference>
<accession>A0A8J4BZD0</accession>
<evidence type="ECO:0000256" key="1">
    <source>
        <dbReference type="ARBA" id="ARBA00004496"/>
    </source>
</evidence>
<evidence type="ECO:0000256" key="6">
    <source>
        <dbReference type="ARBA" id="ARBA00022691"/>
    </source>
</evidence>
<protein>
    <recommendedName>
        <fullName evidence="7">Protein-L-isoaspartate O-methyltransferase</fullName>
        <ecNumber evidence="7">2.1.1.77</ecNumber>
    </recommendedName>
</protein>
<evidence type="ECO:0000313" key="8">
    <source>
        <dbReference type="EMBL" id="GIL94114.1"/>
    </source>
</evidence>
<dbReference type="EMBL" id="BNCQ01000001">
    <property type="protein sequence ID" value="GIL94114.1"/>
    <property type="molecule type" value="Genomic_DNA"/>
</dbReference>
<dbReference type="PANTHER" id="PTHR11579">
    <property type="entry name" value="PROTEIN-L-ISOASPARTATE O-METHYLTRANSFERASE"/>
    <property type="match status" value="1"/>
</dbReference>
<dbReference type="SUPFAM" id="SSF53335">
    <property type="entry name" value="S-adenosyl-L-methionine-dependent methyltransferases"/>
    <property type="match status" value="1"/>
</dbReference>
<evidence type="ECO:0000256" key="7">
    <source>
        <dbReference type="RuleBase" id="RU003802"/>
    </source>
</evidence>
<organism evidence="8 9">
    <name type="scientific">Volvox reticuliferus</name>
    <dbReference type="NCBI Taxonomy" id="1737510"/>
    <lineage>
        <taxon>Eukaryota</taxon>
        <taxon>Viridiplantae</taxon>
        <taxon>Chlorophyta</taxon>
        <taxon>core chlorophytes</taxon>
        <taxon>Chlorophyceae</taxon>
        <taxon>CS clade</taxon>
        <taxon>Chlamydomonadales</taxon>
        <taxon>Volvocaceae</taxon>
        <taxon>Volvox</taxon>
    </lineage>
</organism>
<dbReference type="Proteomes" id="UP000722791">
    <property type="component" value="Unassembled WGS sequence"/>
</dbReference>
<proteinExistence type="inferred from homology"/>
<comment type="catalytic activity">
    <reaction evidence="7">
        <text>[protein]-L-isoaspartate + S-adenosyl-L-methionine = [protein]-L-isoaspartate alpha-methyl ester + S-adenosyl-L-homocysteine</text>
        <dbReference type="Rhea" id="RHEA:12705"/>
        <dbReference type="Rhea" id="RHEA-COMP:12143"/>
        <dbReference type="Rhea" id="RHEA-COMP:12144"/>
        <dbReference type="ChEBI" id="CHEBI:57856"/>
        <dbReference type="ChEBI" id="CHEBI:59789"/>
        <dbReference type="ChEBI" id="CHEBI:90596"/>
        <dbReference type="ChEBI" id="CHEBI:90598"/>
        <dbReference type="EC" id="2.1.1.77"/>
    </reaction>
</comment>
<dbReference type="CDD" id="cd02440">
    <property type="entry name" value="AdoMet_MTases"/>
    <property type="match status" value="1"/>
</dbReference>
<reference evidence="8" key="1">
    <citation type="journal article" date="2021" name="Proc. Natl. Acad. Sci. U.S.A.">
        <title>Three genomes in the algal genus Volvox reveal the fate of a haploid sex-determining region after a transition to homothallism.</title>
        <authorList>
            <person name="Yamamoto K."/>
            <person name="Hamaji T."/>
            <person name="Kawai-Toyooka H."/>
            <person name="Matsuzaki R."/>
            <person name="Takahashi F."/>
            <person name="Nishimura Y."/>
            <person name="Kawachi M."/>
            <person name="Noguchi H."/>
            <person name="Minakuchi Y."/>
            <person name="Umen J.G."/>
            <person name="Toyoda A."/>
            <person name="Nozaki H."/>
        </authorList>
    </citation>
    <scope>NUCLEOTIDE SEQUENCE</scope>
    <source>
        <strain evidence="8">NIES-3785</strain>
    </source>
</reference>
<name>A0A8J4BZD0_9CHLO</name>
<keyword evidence="6 7" id="KW-0949">S-adenosyl-L-methionine</keyword>
<dbReference type="InterPro" id="IPR029063">
    <property type="entry name" value="SAM-dependent_MTases_sf"/>
</dbReference>
<dbReference type="Pfam" id="PF01135">
    <property type="entry name" value="PCMT"/>
    <property type="match status" value="1"/>
</dbReference>
<dbReference type="GO" id="GO:0004719">
    <property type="term" value="F:protein-L-isoaspartate (D-aspartate) O-methyltransferase activity"/>
    <property type="evidence" value="ECO:0007669"/>
    <property type="project" value="UniProtKB-UniRule"/>
</dbReference>
<evidence type="ECO:0000256" key="2">
    <source>
        <dbReference type="ARBA" id="ARBA00005369"/>
    </source>
</evidence>
<sequence length="256" mass="26834">MSWTCHGSSNSSMVAALKRAGLIRSPEVEEAMTAVDRGLFVPIGQNPYQDSPQLLGFGATISAPHMHAMCAELLRAQLRPGARVLDVGSGSGYLTLIFAHLANRGAGARVVGVEHISELVDASHRSAGAIPWAQRMMRDDTLRLLKGDGYAGFPEWALFDAIHVGAAAPAVPPVLVAQLAPGGRLVVPVGPEGGPQQLVVLDKDMAGRVSTWNEMGVMYVPLTTEEAQRGKAALAAAFKQGPSPGDLDGRGKGQSI</sequence>
<dbReference type="InterPro" id="IPR000682">
    <property type="entry name" value="PCMT"/>
</dbReference>
<dbReference type="PANTHER" id="PTHR11579:SF0">
    <property type="entry name" value="PROTEIN-L-ISOASPARTATE(D-ASPARTATE) O-METHYLTRANSFERASE"/>
    <property type="match status" value="1"/>
</dbReference>
<keyword evidence="3" id="KW-0963">Cytoplasm</keyword>
<evidence type="ECO:0000256" key="5">
    <source>
        <dbReference type="ARBA" id="ARBA00022679"/>
    </source>
</evidence>
<dbReference type="PROSITE" id="PS01279">
    <property type="entry name" value="PCMT"/>
    <property type="match status" value="1"/>
</dbReference>
<dbReference type="OrthoDB" id="73890at2759"/>
<keyword evidence="4 7" id="KW-0489">Methyltransferase</keyword>
<dbReference type="GO" id="GO:0005737">
    <property type="term" value="C:cytoplasm"/>
    <property type="evidence" value="ECO:0007669"/>
    <property type="project" value="UniProtKB-SubCell"/>
</dbReference>
<gene>
    <name evidence="8" type="ORF">Vretimale_285</name>
</gene>
<keyword evidence="5 7" id="KW-0808">Transferase</keyword>
<dbReference type="Gene3D" id="3.40.50.150">
    <property type="entry name" value="Vaccinia Virus protein VP39"/>
    <property type="match status" value="1"/>
</dbReference>
<comment type="subcellular location">
    <subcellularLocation>
        <location evidence="1">Cytoplasm</location>
    </subcellularLocation>
</comment>
<comment type="caution">
    <text evidence="8">The sequence shown here is derived from an EMBL/GenBank/DDBJ whole genome shotgun (WGS) entry which is preliminary data.</text>
</comment>
<evidence type="ECO:0000256" key="3">
    <source>
        <dbReference type="ARBA" id="ARBA00022490"/>
    </source>
</evidence>
<comment type="similarity">
    <text evidence="2 7">Belongs to the methyltransferase superfamily. L-isoaspartyl/D-aspartyl protein methyltransferase family.</text>
</comment>